<dbReference type="PROSITE" id="PS50113">
    <property type="entry name" value="PAC"/>
    <property type="match status" value="3"/>
</dbReference>
<reference evidence="4 5" key="1">
    <citation type="journal article" date="2019" name="Emerg. Microbes Infect.">
        <title>Comprehensive subspecies identification of 175 nontuberculous mycobacteria species based on 7547 genomic profiles.</title>
        <authorList>
            <person name="Matsumoto Y."/>
            <person name="Kinjo T."/>
            <person name="Motooka D."/>
            <person name="Nabeya D."/>
            <person name="Jung N."/>
            <person name="Uechi K."/>
            <person name="Horii T."/>
            <person name="Iida T."/>
            <person name="Fujita J."/>
            <person name="Nakamura S."/>
        </authorList>
    </citation>
    <scope>NUCLEOTIDE SEQUENCE [LARGE SCALE GENOMIC DNA]</scope>
    <source>
        <strain evidence="4 5">JCM 30275</strain>
    </source>
</reference>
<dbReference type="RefSeq" id="WP_163803958.1">
    <property type="nucleotide sequence ID" value="NZ_AP022620.1"/>
</dbReference>
<dbReference type="GO" id="GO:0006355">
    <property type="term" value="P:regulation of DNA-templated transcription"/>
    <property type="evidence" value="ECO:0007669"/>
    <property type="project" value="InterPro"/>
</dbReference>
<evidence type="ECO:0008006" key="6">
    <source>
        <dbReference type="Google" id="ProtNLM"/>
    </source>
</evidence>
<feature type="domain" description="GGDEF" evidence="3">
    <location>
        <begin position="431"/>
        <end position="557"/>
    </location>
</feature>
<dbReference type="PROSITE" id="PS50887">
    <property type="entry name" value="GGDEF"/>
    <property type="match status" value="1"/>
</dbReference>
<feature type="domain" description="PAC" evidence="2">
    <location>
        <begin position="347"/>
        <end position="399"/>
    </location>
</feature>
<feature type="domain" description="PAC" evidence="2">
    <location>
        <begin position="84"/>
        <end position="135"/>
    </location>
</feature>
<name>A0A6N4W716_9MYCO</name>
<evidence type="ECO:0000313" key="4">
    <source>
        <dbReference type="EMBL" id="BBZ76505.1"/>
    </source>
</evidence>
<evidence type="ECO:0000313" key="5">
    <source>
        <dbReference type="Proteomes" id="UP000467249"/>
    </source>
</evidence>
<proteinExistence type="predicted"/>
<protein>
    <recommendedName>
        <fullName evidence="6">Diguanylate cyclase</fullName>
    </recommendedName>
</protein>
<accession>A0A6N4W716</accession>
<dbReference type="InterPro" id="IPR000700">
    <property type="entry name" value="PAS-assoc_C"/>
</dbReference>
<feature type="domain" description="PAS" evidence="1">
    <location>
        <begin position="268"/>
        <end position="341"/>
    </location>
</feature>
<feature type="domain" description="PAC" evidence="2">
    <location>
        <begin position="215"/>
        <end position="267"/>
    </location>
</feature>
<dbReference type="SUPFAM" id="SSF55785">
    <property type="entry name" value="PYP-like sensor domain (PAS domain)"/>
    <property type="match status" value="3"/>
</dbReference>
<dbReference type="KEGG" id="many:MANY_18420"/>
<dbReference type="PANTHER" id="PTHR44757">
    <property type="entry name" value="DIGUANYLATE CYCLASE DGCP"/>
    <property type="match status" value="1"/>
</dbReference>
<dbReference type="Proteomes" id="UP000467249">
    <property type="component" value="Chromosome"/>
</dbReference>
<dbReference type="SUPFAM" id="SSF55073">
    <property type="entry name" value="Nucleotide cyclase"/>
    <property type="match status" value="1"/>
</dbReference>
<dbReference type="InterPro" id="IPR001610">
    <property type="entry name" value="PAC"/>
</dbReference>
<dbReference type="FunFam" id="3.30.70.270:FF:000001">
    <property type="entry name" value="Diguanylate cyclase domain protein"/>
    <property type="match status" value="1"/>
</dbReference>
<dbReference type="PROSITE" id="PS50112">
    <property type="entry name" value="PAS"/>
    <property type="match status" value="2"/>
</dbReference>
<evidence type="ECO:0000259" key="3">
    <source>
        <dbReference type="PROSITE" id="PS50887"/>
    </source>
</evidence>
<evidence type="ECO:0000259" key="2">
    <source>
        <dbReference type="PROSITE" id="PS50113"/>
    </source>
</evidence>
<feature type="domain" description="PAS" evidence="1">
    <location>
        <begin position="136"/>
        <end position="206"/>
    </location>
</feature>
<dbReference type="InterPro" id="IPR000160">
    <property type="entry name" value="GGDEF_dom"/>
</dbReference>
<dbReference type="InterPro" id="IPR013767">
    <property type="entry name" value="PAS_fold"/>
</dbReference>
<organism evidence="4 5">
    <name type="scientific">Mycolicibacterium anyangense</name>
    <dbReference type="NCBI Taxonomy" id="1431246"/>
    <lineage>
        <taxon>Bacteria</taxon>
        <taxon>Bacillati</taxon>
        <taxon>Actinomycetota</taxon>
        <taxon>Actinomycetes</taxon>
        <taxon>Mycobacteriales</taxon>
        <taxon>Mycobacteriaceae</taxon>
        <taxon>Mycolicibacterium</taxon>
    </lineage>
</organism>
<dbReference type="Gene3D" id="3.30.450.20">
    <property type="entry name" value="PAS domain"/>
    <property type="match status" value="3"/>
</dbReference>
<keyword evidence="5" id="KW-1185">Reference proteome</keyword>
<sequence>MDEAGKLPDADWFCRMADGNGLVFFILRVQPDLAFEFVNDAVYAQLGVPATEALADASAVLGQVNAGYTGRLAEALALPPGEESSIELVWRHRDGHTTASRIRVRSRQRDDGSVVLEGTARDVTQLREAELELQQSEERHRLLAENAWEVIWTMAMDTTITYVSPAVQRHRGLTPDEAMRESLAEALTPESAARALEYFRRVFQAKEDGTELPTFRGEIDFYRKDGSVMSADLQVIPHLDGNGELIELLGVSRDISERKRVEAELRTSEERSRLMAENAWEIIWTAAVDGTVTYVSPSVQRVRGISVEESMKQPLSEIYPPDSAASMQNYFIALHTAIRTGALPPPYRQEVEMYRGDGSIMIAETQVIPHLDENGTLVEIIGVTRDVSDRRAFESELRRLAVTDALTGVWNRRHGEELFNAELTQARETSRPLTLLMLDIDHFKAINDRYGHQAGDRVLIEVSRRLQTNLPSSDIVARWGGEEFVILLRGSDIDDGMATAEKIRGQIADMIFSDVGPVTVSIGAAERWSGDGLDSWLARADEALYRAKRSGRNAVSD</sequence>
<dbReference type="NCBIfam" id="TIGR00229">
    <property type="entry name" value="sensory_box"/>
    <property type="match status" value="2"/>
</dbReference>
<dbReference type="CDD" id="cd01949">
    <property type="entry name" value="GGDEF"/>
    <property type="match status" value="1"/>
</dbReference>
<dbReference type="InterPro" id="IPR052155">
    <property type="entry name" value="Biofilm_reg_signaling"/>
</dbReference>
<dbReference type="Pfam" id="PF00989">
    <property type="entry name" value="PAS"/>
    <property type="match status" value="1"/>
</dbReference>
<dbReference type="PANTHER" id="PTHR44757:SF2">
    <property type="entry name" value="BIOFILM ARCHITECTURE MAINTENANCE PROTEIN MBAA"/>
    <property type="match status" value="1"/>
</dbReference>
<gene>
    <name evidence="4" type="ORF">MANY_18420</name>
</gene>
<dbReference type="InterPro" id="IPR000014">
    <property type="entry name" value="PAS"/>
</dbReference>
<dbReference type="CDD" id="cd00130">
    <property type="entry name" value="PAS"/>
    <property type="match status" value="2"/>
</dbReference>
<dbReference type="InterPro" id="IPR043128">
    <property type="entry name" value="Rev_trsase/Diguanyl_cyclase"/>
</dbReference>
<dbReference type="SMART" id="SM00086">
    <property type="entry name" value="PAC"/>
    <property type="match status" value="3"/>
</dbReference>
<dbReference type="InterPro" id="IPR029787">
    <property type="entry name" value="Nucleotide_cyclase"/>
</dbReference>
<dbReference type="Pfam" id="PF00990">
    <property type="entry name" value="GGDEF"/>
    <property type="match status" value="1"/>
</dbReference>
<dbReference type="EMBL" id="AP022620">
    <property type="protein sequence ID" value="BBZ76505.1"/>
    <property type="molecule type" value="Genomic_DNA"/>
</dbReference>
<dbReference type="AlphaFoldDB" id="A0A6N4W716"/>
<dbReference type="SMART" id="SM00267">
    <property type="entry name" value="GGDEF"/>
    <property type="match status" value="1"/>
</dbReference>
<evidence type="ECO:0000259" key="1">
    <source>
        <dbReference type="PROSITE" id="PS50112"/>
    </source>
</evidence>
<dbReference type="NCBIfam" id="TIGR00254">
    <property type="entry name" value="GGDEF"/>
    <property type="match status" value="1"/>
</dbReference>
<dbReference type="Gene3D" id="3.30.70.270">
    <property type="match status" value="1"/>
</dbReference>
<dbReference type="Pfam" id="PF13426">
    <property type="entry name" value="PAS_9"/>
    <property type="match status" value="1"/>
</dbReference>
<dbReference type="InterPro" id="IPR035965">
    <property type="entry name" value="PAS-like_dom_sf"/>
</dbReference>
<dbReference type="SMART" id="SM00091">
    <property type="entry name" value="PAS"/>
    <property type="match status" value="2"/>
</dbReference>